<evidence type="ECO:0000313" key="1">
    <source>
        <dbReference type="EMBL" id="KAG5587517.1"/>
    </source>
</evidence>
<reference evidence="1 2" key="1">
    <citation type="submission" date="2020-09" db="EMBL/GenBank/DDBJ databases">
        <title>De no assembly of potato wild relative species, Solanum commersonii.</title>
        <authorList>
            <person name="Cho K."/>
        </authorList>
    </citation>
    <scope>NUCLEOTIDE SEQUENCE [LARGE SCALE GENOMIC DNA]</scope>
    <source>
        <strain evidence="1">LZ3.2</strain>
        <tissue evidence="1">Leaf</tissue>
    </source>
</reference>
<organism evidence="1 2">
    <name type="scientific">Solanum commersonii</name>
    <name type="common">Commerson's wild potato</name>
    <name type="synonym">Commerson's nightshade</name>
    <dbReference type="NCBI Taxonomy" id="4109"/>
    <lineage>
        <taxon>Eukaryota</taxon>
        <taxon>Viridiplantae</taxon>
        <taxon>Streptophyta</taxon>
        <taxon>Embryophyta</taxon>
        <taxon>Tracheophyta</taxon>
        <taxon>Spermatophyta</taxon>
        <taxon>Magnoliopsida</taxon>
        <taxon>eudicotyledons</taxon>
        <taxon>Gunneridae</taxon>
        <taxon>Pentapetalae</taxon>
        <taxon>asterids</taxon>
        <taxon>lamiids</taxon>
        <taxon>Solanales</taxon>
        <taxon>Solanaceae</taxon>
        <taxon>Solanoideae</taxon>
        <taxon>Solaneae</taxon>
        <taxon>Solanum</taxon>
    </lineage>
</organism>
<proteinExistence type="predicted"/>
<keyword evidence="2" id="KW-1185">Reference proteome</keyword>
<dbReference type="EMBL" id="JACXVP010000009">
    <property type="protein sequence ID" value="KAG5587517.1"/>
    <property type="molecule type" value="Genomic_DNA"/>
</dbReference>
<evidence type="ECO:0000313" key="2">
    <source>
        <dbReference type="Proteomes" id="UP000824120"/>
    </source>
</evidence>
<accession>A0A9J5XIE8</accession>
<protein>
    <submittedName>
        <fullName evidence="1">Uncharacterized protein</fullName>
    </submittedName>
</protein>
<sequence>MGKGITRWGIESSPTKQGDFSMCLGCFCAPRLIPPATSHSNMYQITLSIKVRIDRKNQLVFLSPLGFECETTGYVKPPTNNRLTE</sequence>
<dbReference type="AlphaFoldDB" id="A0A9J5XIE8"/>
<name>A0A9J5XIE8_SOLCO</name>
<gene>
    <name evidence="1" type="ORF">H5410_047951</name>
</gene>
<comment type="caution">
    <text evidence="1">The sequence shown here is derived from an EMBL/GenBank/DDBJ whole genome shotgun (WGS) entry which is preliminary data.</text>
</comment>
<dbReference type="Proteomes" id="UP000824120">
    <property type="component" value="Chromosome 9"/>
</dbReference>